<feature type="transmembrane region" description="Helical" evidence="5">
    <location>
        <begin position="279"/>
        <end position="302"/>
    </location>
</feature>
<protein>
    <recommendedName>
        <fullName evidence="6">G-protein coupled receptors family 1 profile domain-containing protein</fullName>
    </recommendedName>
</protein>
<sequence length="378" mass="44755">MTNTTELYYYVELTKTISKIFSPLILILCAVGNLLSFFVLISRRLRKQVTACYLAALCIIEIGTCFTGLLRQFILDAFKIDIRTMEQLTTNIYIRTTSCRIHIYLTYVFLRLSPIILVIVTIQRYLYVTKRCICTQKKFFVQLCLIIIFICLCESHFLFYYEYTLSDTRPKYQNKMECTVNKERYSIYYKFRSKYYGKISLFFYTLLPFILMIIFNGLLLKKIHQKLIHSRNKQKKSSKKRLITRMLLTVSLVFILLTSPASIYLALAPTEYQLSPYYYLQWALLRLLFYLCHSINFLLYCVSGSIFRNAFIEIVLCQNKHQLRRQSQSYLSVFHSNRESKIPLETSDYLRRSRSKSGQKLSISPLSITHEQLTMMSF</sequence>
<evidence type="ECO:0000259" key="6">
    <source>
        <dbReference type="PROSITE" id="PS50262"/>
    </source>
</evidence>
<organism evidence="8 9">
    <name type="scientific">Didymodactylos carnosus</name>
    <dbReference type="NCBI Taxonomy" id="1234261"/>
    <lineage>
        <taxon>Eukaryota</taxon>
        <taxon>Metazoa</taxon>
        <taxon>Spiralia</taxon>
        <taxon>Gnathifera</taxon>
        <taxon>Rotifera</taxon>
        <taxon>Eurotatoria</taxon>
        <taxon>Bdelloidea</taxon>
        <taxon>Philodinida</taxon>
        <taxon>Philodinidae</taxon>
        <taxon>Didymodactylos</taxon>
    </lineage>
</organism>
<comment type="subcellular location">
    <subcellularLocation>
        <location evidence="1">Membrane</location>
    </subcellularLocation>
</comment>
<keyword evidence="3 5" id="KW-1133">Transmembrane helix</keyword>
<feature type="domain" description="G-protein coupled receptors family 1 profile" evidence="6">
    <location>
        <begin position="32"/>
        <end position="300"/>
    </location>
</feature>
<keyword evidence="2 5" id="KW-0812">Transmembrane</keyword>
<feature type="transmembrane region" description="Helical" evidence="5">
    <location>
        <begin position="53"/>
        <end position="74"/>
    </location>
</feature>
<name>A0A8S2M982_9BILA</name>
<dbReference type="InterPro" id="IPR017452">
    <property type="entry name" value="GPCR_Rhodpsn_7TM"/>
</dbReference>
<feature type="transmembrane region" description="Helical" evidence="5">
    <location>
        <begin position="201"/>
        <end position="221"/>
    </location>
</feature>
<dbReference type="Proteomes" id="UP000677228">
    <property type="component" value="Unassembled WGS sequence"/>
</dbReference>
<dbReference type="GO" id="GO:0016020">
    <property type="term" value="C:membrane"/>
    <property type="evidence" value="ECO:0007669"/>
    <property type="project" value="UniProtKB-SubCell"/>
</dbReference>
<dbReference type="EMBL" id="CAJNOK010011383">
    <property type="protein sequence ID" value="CAF1138837.1"/>
    <property type="molecule type" value="Genomic_DNA"/>
</dbReference>
<dbReference type="InterPro" id="IPR052954">
    <property type="entry name" value="GPCR-Ligand_Int"/>
</dbReference>
<dbReference type="CDD" id="cd14978">
    <property type="entry name" value="7tmA_FMRFamide_R-like"/>
    <property type="match status" value="1"/>
</dbReference>
<feature type="transmembrane region" description="Helical" evidence="5">
    <location>
        <begin position="139"/>
        <end position="161"/>
    </location>
</feature>
<dbReference type="GO" id="GO:0004930">
    <property type="term" value="F:G protein-coupled receptor activity"/>
    <property type="evidence" value="ECO:0007669"/>
    <property type="project" value="InterPro"/>
</dbReference>
<evidence type="ECO:0000256" key="1">
    <source>
        <dbReference type="ARBA" id="ARBA00004370"/>
    </source>
</evidence>
<evidence type="ECO:0000256" key="2">
    <source>
        <dbReference type="ARBA" id="ARBA00022692"/>
    </source>
</evidence>
<dbReference type="PRINTS" id="PR00237">
    <property type="entry name" value="GPCRRHODOPSN"/>
</dbReference>
<evidence type="ECO:0000256" key="4">
    <source>
        <dbReference type="ARBA" id="ARBA00023136"/>
    </source>
</evidence>
<dbReference type="Gene3D" id="1.20.1070.10">
    <property type="entry name" value="Rhodopsin 7-helix transmembrane proteins"/>
    <property type="match status" value="1"/>
</dbReference>
<gene>
    <name evidence="7" type="ORF">OVA965_LOCUS21021</name>
    <name evidence="8" type="ORF">TMI583_LOCUS21573</name>
</gene>
<dbReference type="AlphaFoldDB" id="A0A8S2M982"/>
<dbReference type="EMBL" id="CAJOBA010025477">
    <property type="protein sequence ID" value="CAF3931181.1"/>
    <property type="molecule type" value="Genomic_DNA"/>
</dbReference>
<evidence type="ECO:0000313" key="7">
    <source>
        <dbReference type="EMBL" id="CAF1138837.1"/>
    </source>
</evidence>
<dbReference type="SUPFAM" id="SSF81321">
    <property type="entry name" value="Family A G protein-coupled receptor-like"/>
    <property type="match status" value="1"/>
</dbReference>
<accession>A0A8S2M982</accession>
<dbReference type="Pfam" id="PF00001">
    <property type="entry name" value="7tm_1"/>
    <property type="match status" value="1"/>
</dbReference>
<evidence type="ECO:0000313" key="9">
    <source>
        <dbReference type="Proteomes" id="UP000682733"/>
    </source>
</evidence>
<dbReference type="PANTHER" id="PTHR46641:SF2">
    <property type="entry name" value="FMRFAMIDE RECEPTOR"/>
    <property type="match status" value="1"/>
</dbReference>
<dbReference type="PROSITE" id="PS50262">
    <property type="entry name" value="G_PROTEIN_RECEP_F1_2"/>
    <property type="match status" value="1"/>
</dbReference>
<feature type="transmembrane region" description="Helical" evidence="5">
    <location>
        <begin position="104"/>
        <end position="127"/>
    </location>
</feature>
<evidence type="ECO:0000256" key="5">
    <source>
        <dbReference type="SAM" id="Phobius"/>
    </source>
</evidence>
<evidence type="ECO:0000256" key="3">
    <source>
        <dbReference type="ARBA" id="ARBA00022989"/>
    </source>
</evidence>
<dbReference type="InterPro" id="IPR000276">
    <property type="entry name" value="GPCR_Rhodpsn"/>
</dbReference>
<proteinExistence type="predicted"/>
<dbReference type="Proteomes" id="UP000682733">
    <property type="component" value="Unassembled WGS sequence"/>
</dbReference>
<keyword evidence="4 5" id="KW-0472">Membrane</keyword>
<comment type="caution">
    <text evidence="8">The sequence shown here is derived from an EMBL/GenBank/DDBJ whole genome shotgun (WGS) entry which is preliminary data.</text>
</comment>
<reference evidence="8" key="1">
    <citation type="submission" date="2021-02" db="EMBL/GenBank/DDBJ databases">
        <authorList>
            <person name="Nowell W R."/>
        </authorList>
    </citation>
    <scope>NUCLEOTIDE SEQUENCE</scope>
</reference>
<feature type="transmembrane region" description="Helical" evidence="5">
    <location>
        <begin position="20"/>
        <end position="41"/>
    </location>
</feature>
<evidence type="ECO:0000313" key="8">
    <source>
        <dbReference type="EMBL" id="CAF3931181.1"/>
    </source>
</evidence>
<dbReference type="PANTHER" id="PTHR46641">
    <property type="entry name" value="FMRFAMIDE RECEPTOR-RELATED"/>
    <property type="match status" value="1"/>
</dbReference>
<feature type="transmembrane region" description="Helical" evidence="5">
    <location>
        <begin position="242"/>
        <end position="267"/>
    </location>
</feature>